<gene>
    <name evidence="2" type="ORF">GCM10022207_45390</name>
</gene>
<dbReference type="Proteomes" id="UP001501563">
    <property type="component" value="Unassembled WGS sequence"/>
</dbReference>
<sequence>MHRSGAPRPQAIADVTDGRQDIHVTPTSSVTAPPAVRSMRTATRAAARTNPRGEEGGTYELKSQGSPMRPCVDGLRLPGGAGFRAEPSPGTVRRPEDRMTPHLPDGHSDPAATGVSLAAEAALLEGRLRMLREAIDTVDARIATISDALRQLRSTSSASSEAS</sequence>
<keyword evidence="3" id="KW-1185">Reference proteome</keyword>
<dbReference type="EMBL" id="BAAAZA010000012">
    <property type="protein sequence ID" value="GAA3874570.1"/>
    <property type="molecule type" value="Genomic_DNA"/>
</dbReference>
<reference evidence="3" key="1">
    <citation type="journal article" date="2019" name="Int. J. Syst. Evol. Microbiol.">
        <title>The Global Catalogue of Microorganisms (GCM) 10K type strain sequencing project: providing services to taxonomists for standard genome sequencing and annotation.</title>
        <authorList>
            <consortium name="The Broad Institute Genomics Platform"/>
            <consortium name="The Broad Institute Genome Sequencing Center for Infectious Disease"/>
            <person name="Wu L."/>
            <person name="Ma J."/>
        </authorList>
    </citation>
    <scope>NUCLEOTIDE SEQUENCE [LARGE SCALE GENOMIC DNA]</scope>
    <source>
        <strain evidence="3">JCM 16578</strain>
    </source>
</reference>
<feature type="region of interest" description="Disordered" evidence="1">
    <location>
        <begin position="1"/>
        <end position="113"/>
    </location>
</feature>
<protein>
    <submittedName>
        <fullName evidence="2">Uncharacterized protein</fullName>
    </submittedName>
</protein>
<organism evidence="2 3">
    <name type="scientific">Streptomyces lannensis</name>
    <dbReference type="NCBI Taxonomy" id="766498"/>
    <lineage>
        <taxon>Bacteria</taxon>
        <taxon>Bacillati</taxon>
        <taxon>Actinomycetota</taxon>
        <taxon>Actinomycetes</taxon>
        <taxon>Kitasatosporales</taxon>
        <taxon>Streptomycetaceae</taxon>
        <taxon>Streptomyces</taxon>
    </lineage>
</organism>
<evidence type="ECO:0000313" key="3">
    <source>
        <dbReference type="Proteomes" id="UP001501563"/>
    </source>
</evidence>
<proteinExistence type="predicted"/>
<feature type="compositionally biased region" description="Basic and acidic residues" evidence="1">
    <location>
        <begin position="93"/>
        <end position="108"/>
    </location>
</feature>
<feature type="compositionally biased region" description="Low complexity" evidence="1">
    <location>
        <begin position="40"/>
        <end position="49"/>
    </location>
</feature>
<comment type="caution">
    <text evidence="2">The sequence shown here is derived from an EMBL/GenBank/DDBJ whole genome shotgun (WGS) entry which is preliminary data.</text>
</comment>
<evidence type="ECO:0000313" key="2">
    <source>
        <dbReference type="EMBL" id="GAA3874570.1"/>
    </source>
</evidence>
<name>A0ABP7KED3_9ACTN</name>
<evidence type="ECO:0000256" key="1">
    <source>
        <dbReference type="SAM" id="MobiDB-lite"/>
    </source>
</evidence>
<accession>A0ABP7KED3</accession>